<dbReference type="AlphaFoldDB" id="A0AAD2DB42"/>
<organism evidence="1 2">
    <name type="scientific">Euplotes crassus</name>
    <dbReference type="NCBI Taxonomy" id="5936"/>
    <lineage>
        <taxon>Eukaryota</taxon>
        <taxon>Sar</taxon>
        <taxon>Alveolata</taxon>
        <taxon>Ciliophora</taxon>
        <taxon>Intramacronucleata</taxon>
        <taxon>Spirotrichea</taxon>
        <taxon>Hypotrichia</taxon>
        <taxon>Euplotida</taxon>
        <taxon>Euplotidae</taxon>
        <taxon>Moneuplotes</taxon>
    </lineage>
</organism>
<name>A0AAD2DB42_EUPCR</name>
<accession>A0AAD2DB42</accession>
<comment type="caution">
    <text evidence="1">The sequence shown here is derived from an EMBL/GenBank/DDBJ whole genome shotgun (WGS) entry which is preliminary data.</text>
</comment>
<sequence length="725" mass="85174">MDRVTVPVLFEICSYLQFKEMVCLARMNKHYNIKMMDKILIIFSEREAQRLLFSKCSLLRNPFVEQEEAKTTLKNNGWFEFLKCQVQTRKWLKIKLWNVLPSVFGDFNDDEANKKLIIKIVQEIKRPSESPPKLMKTSKSVSLRTSFQTLLYCHVEIVKSLNSGDITIPPVIAAKICENSNIFAQEIIENGEKIWLEDFRWYRNKLDVRKSPKSSILCLLFCIEGFIKCHCEVACKVIQTKESTESFLDEYGTRWISYSDLIMSMEEEFSFIELAINSVYDDPMIKKNRKLKEFIPKYSILRMMCRIWGKYVMKKVISTFITKIEQILAQYHAKIIEFAQNFDKFSGVKSISSTVRNKSTLDMVLRDLLIQSVQMIIDISLNEISIHYIDSTEATFSNFYSQVEGVILDSCKNFYSEIQKYVNPQAFRLISNSHFREIKGIFPTCTQRKMHELMMSKNISFCEEKLNKYYNDFVDGDQDENLKSRLEMLKDDNDICKRKSKLSSPDFFHIIFGEQEKQRIFISIKLIVRDYGLKHILDRIDSDDSDYDSLSDDNEESKFESNYKCKFYKKPVLLSDALLSTEEKEKIALFYIHLVSIDKEIISLLNEIDNNWKTSEQEYIHADHVIARDNVTARIPEHLDEEDKKKFELIKQHSVFPNEQFYEKYVKEDEQEIIKRESSDINGKQEGLLDIDLDLDDDSYADEFDDDDLDSLLLSTSSIPQLERS</sequence>
<evidence type="ECO:0008006" key="3">
    <source>
        <dbReference type="Google" id="ProtNLM"/>
    </source>
</evidence>
<keyword evidence="2" id="KW-1185">Reference proteome</keyword>
<proteinExistence type="predicted"/>
<reference evidence="1" key="1">
    <citation type="submission" date="2023-07" db="EMBL/GenBank/DDBJ databases">
        <authorList>
            <consortium name="AG Swart"/>
            <person name="Singh M."/>
            <person name="Singh A."/>
            <person name="Seah K."/>
            <person name="Emmerich C."/>
        </authorList>
    </citation>
    <scope>NUCLEOTIDE SEQUENCE</scope>
    <source>
        <strain evidence="1">DP1</strain>
    </source>
</reference>
<evidence type="ECO:0000313" key="1">
    <source>
        <dbReference type="EMBL" id="CAI2386016.1"/>
    </source>
</evidence>
<protein>
    <recommendedName>
        <fullName evidence="3">F-box domain-containing protein</fullName>
    </recommendedName>
</protein>
<dbReference type="Proteomes" id="UP001295684">
    <property type="component" value="Unassembled WGS sequence"/>
</dbReference>
<evidence type="ECO:0000313" key="2">
    <source>
        <dbReference type="Proteomes" id="UP001295684"/>
    </source>
</evidence>
<gene>
    <name evidence="1" type="ORF">ECRASSUSDP1_LOCUS27615</name>
</gene>
<dbReference type="EMBL" id="CAMPGE010028498">
    <property type="protein sequence ID" value="CAI2386016.1"/>
    <property type="molecule type" value="Genomic_DNA"/>
</dbReference>